<dbReference type="Proteomes" id="UP000719412">
    <property type="component" value="Unassembled WGS sequence"/>
</dbReference>
<protein>
    <submittedName>
        <fullName evidence="3">Uncharacterized protein</fullName>
    </submittedName>
</protein>
<sequence>MVPSTASVQFIVCFPLVVHLTANIVVEYIGGHVSRIYLNIDQCLVSSFHLDNQQMYILLVCNLCHILFLTLCIPASLLASIQIYCLLLTNDRKTDAEADGLPYPLSPTHKLRAATPVAHGAAGLGSLAERFMGKQIVVCHLPVAHLGAKTADSPVLFLPEGKKDVTPHPRRGPLQCFPRIGPPKDILTPAPRPPYGGGSRQPEAPTLGPCHRSSDKPLISVSFPSALPSRYFGELSAPLVQKRMIRGPSTLVHLSGTSSNERNR</sequence>
<gene>
    <name evidence="3" type="ORF">GEV33_005517</name>
</gene>
<keyword evidence="2" id="KW-0812">Transmembrane</keyword>
<keyword evidence="4" id="KW-1185">Reference proteome</keyword>
<name>A0A8J6HMB8_TENMO</name>
<dbReference type="EMBL" id="JABDTM020019905">
    <property type="protein sequence ID" value="KAH0817274.1"/>
    <property type="molecule type" value="Genomic_DNA"/>
</dbReference>
<evidence type="ECO:0000256" key="2">
    <source>
        <dbReference type="SAM" id="Phobius"/>
    </source>
</evidence>
<feature type="region of interest" description="Disordered" evidence="1">
    <location>
        <begin position="162"/>
        <end position="213"/>
    </location>
</feature>
<reference evidence="3" key="2">
    <citation type="submission" date="2021-08" db="EMBL/GenBank/DDBJ databases">
        <authorList>
            <person name="Eriksson T."/>
        </authorList>
    </citation>
    <scope>NUCLEOTIDE SEQUENCE</scope>
    <source>
        <strain evidence="3">Stoneville</strain>
        <tissue evidence="3">Whole head</tissue>
    </source>
</reference>
<feature type="transmembrane region" description="Helical" evidence="2">
    <location>
        <begin position="56"/>
        <end position="84"/>
    </location>
</feature>
<accession>A0A8J6HMB8</accession>
<keyword evidence="2" id="KW-1133">Transmembrane helix</keyword>
<reference evidence="3" key="1">
    <citation type="journal article" date="2020" name="J Insects Food Feed">
        <title>The yellow mealworm (Tenebrio molitor) genome: a resource for the emerging insects as food and feed industry.</title>
        <authorList>
            <person name="Eriksson T."/>
            <person name="Andere A."/>
            <person name="Kelstrup H."/>
            <person name="Emery V."/>
            <person name="Picard C."/>
        </authorList>
    </citation>
    <scope>NUCLEOTIDE SEQUENCE</scope>
    <source>
        <strain evidence="3">Stoneville</strain>
        <tissue evidence="3">Whole head</tissue>
    </source>
</reference>
<evidence type="ECO:0000313" key="4">
    <source>
        <dbReference type="Proteomes" id="UP000719412"/>
    </source>
</evidence>
<keyword evidence="2" id="KW-0472">Membrane</keyword>
<proteinExistence type="predicted"/>
<comment type="caution">
    <text evidence="3">The sequence shown here is derived from an EMBL/GenBank/DDBJ whole genome shotgun (WGS) entry which is preliminary data.</text>
</comment>
<organism evidence="3 4">
    <name type="scientific">Tenebrio molitor</name>
    <name type="common">Yellow mealworm beetle</name>
    <dbReference type="NCBI Taxonomy" id="7067"/>
    <lineage>
        <taxon>Eukaryota</taxon>
        <taxon>Metazoa</taxon>
        <taxon>Ecdysozoa</taxon>
        <taxon>Arthropoda</taxon>
        <taxon>Hexapoda</taxon>
        <taxon>Insecta</taxon>
        <taxon>Pterygota</taxon>
        <taxon>Neoptera</taxon>
        <taxon>Endopterygota</taxon>
        <taxon>Coleoptera</taxon>
        <taxon>Polyphaga</taxon>
        <taxon>Cucujiformia</taxon>
        <taxon>Tenebrionidae</taxon>
        <taxon>Tenebrio</taxon>
    </lineage>
</organism>
<evidence type="ECO:0000313" key="3">
    <source>
        <dbReference type="EMBL" id="KAH0817274.1"/>
    </source>
</evidence>
<feature type="transmembrane region" description="Helical" evidence="2">
    <location>
        <begin position="6"/>
        <end position="26"/>
    </location>
</feature>
<dbReference type="AlphaFoldDB" id="A0A8J6HMB8"/>
<evidence type="ECO:0000256" key="1">
    <source>
        <dbReference type="SAM" id="MobiDB-lite"/>
    </source>
</evidence>